<dbReference type="OMA" id="LGQCPLT"/>
<keyword evidence="1" id="KW-1133">Transmembrane helix</keyword>
<keyword evidence="3" id="KW-1185">Reference proteome</keyword>
<organism evidence="2 3">
    <name type="scientific">Talaromyces islandicus</name>
    <name type="common">Penicillium islandicum</name>
    <dbReference type="NCBI Taxonomy" id="28573"/>
    <lineage>
        <taxon>Eukaryota</taxon>
        <taxon>Fungi</taxon>
        <taxon>Dikarya</taxon>
        <taxon>Ascomycota</taxon>
        <taxon>Pezizomycotina</taxon>
        <taxon>Eurotiomycetes</taxon>
        <taxon>Eurotiomycetidae</taxon>
        <taxon>Eurotiales</taxon>
        <taxon>Trichocomaceae</taxon>
        <taxon>Talaromyces</taxon>
        <taxon>Talaromyces sect. Islandici</taxon>
    </lineage>
</organism>
<proteinExistence type="predicted"/>
<dbReference type="EMBL" id="CVMT01000002">
    <property type="protein sequence ID" value="CRG86190.1"/>
    <property type="molecule type" value="Genomic_DNA"/>
</dbReference>
<dbReference type="AlphaFoldDB" id="A0A0U1LUD3"/>
<gene>
    <name evidence="2" type="ORF">PISL3812_03193</name>
</gene>
<accession>A0A0U1LUD3</accession>
<feature type="transmembrane region" description="Helical" evidence="1">
    <location>
        <begin position="90"/>
        <end position="108"/>
    </location>
</feature>
<dbReference type="STRING" id="28573.A0A0U1LUD3"/>
<protein>
    <recommendedName>
        <fullName evidence="4">Tetraspanin</fullName>
    </recommendedName>
</protein>
<reference evidence="2 3" key="1">
    <citation type="submission" date="2015-04" db="EMBL/GenBank/DDBJ databases">
        <authorList>
            <person name="Syromyatnikov M.Y."/>
            <person name="Popov V.N."/>
        </authorList>
    </citation>
    <scope>NUCLEOTIDE SEQUENCE [LARGE SCALE GENOMIC DNA]</scope>
    <source>
        <strain evidence="2">WF-38-12</strain>
    </source>
</reference>
<name>A0A0U1LUD3_TALIS</name>
<keyword evidence="1" id="KW-0472">Membrane</keyword>
<dbReference type="OrthoDB" id="2279611at2759"/>
<keyword evidence="1" id="KW-0812">Transmembrane</keyword>
<sequence>MKVDKILLSYAGAELLFLAGGVILLVASLLFDQKVHSTQTLANAPDTILLGMVPFKAGFANAILVFATFALAIPSLVFRDSRFWLKLQGWMIVACSIFTLVLGLVIWIETLQTRAELNTVWGRQTVSVQSFLQQKFDCCGYFNSTSPPFVTDGTCTTALIAEEKQGCVGPFSNFANRLLDLIFTAAFGIVAIDVILLLCVAVVVKDRKEKERYRFIDAKVGYSAI</sequence>
<evidence type="ECO:0008006" key="4">
    <source>
        <dbReference type="Google" id="ProtNLM"/>
    </source>
</evidence>
<evidence type="ECO:0000313" key="2">
    <source>
        <dbReference type="EMBL" id="CRG86190.1"/>
    </source>
</evidence>
<feature type="transmembrane region" description="Helical" evidence="1">
    <location>
        <begin position="181"/>
        <end position="204"/>
    </location>
</feature>
<evidence type="ECO:0000256" key="1">
    <source>
        <dbReference type="SAM" id="Phobius"/>
    </source>
</evidence>
<dbReference type="Proteomes" id="UP000054383">
    <property type="component" value="Unassembled WGS sequence"/>
</dbReference>
<evidence type="ECO:0000313" key="3">
    <source>
        <dbReference type="Proteomes" id="UP000054383"/>
    </source>
</evidence>
<feature type="transmembrane region" description="Helical" evidence="1">
    <location>
        <begin position="7"/>
        <end position="31"/>
    </location>
</feature>
<feature type="transmembrane region" description="Helical" evidence="1">
    <location>
        <begin position="59"/>
        <end position="78"/>
    </location>
</feature>